<dbReference type="AlphaFoldDB" id="A0A4C1Z6D7"/>
<keyword evidence="2" id="KW-1185">Reference proteome</keyword>
<proteinExistence type="predicted"/>
<evidence type="ECO:0000313" key="2">
    <source>
        <dbReference type="Proteomes" id="UP000299102"/>
    </source>
</evidence>
<sequence>MLRRVREPAPELMFVNRDVDPLIEPCPCGRWPTDERLSGLFLKLMLKSRVGGIVLTRRSENRVFPLRSGISAVSGEGQRSAGGSGPVVELIEAGVAVSGGSAPAGR</sequence>
<reference evidence="1 2" key="1">
    <citation type="journal article" date="2019" name="Commun. Biol.">
        <title>The bagworm genome reveals a unique fibroin gene that provides high tensile strength.</title>
        <authorList>
            <person name="Kono N."/>
            <person name="Nakamura H."/>
            <person name="Ohtoshi R."/>
            <person name="Tomita M."/>
            <person name="Numata K."/>
            <person name="Arakawa K."/>
        </authorList>
    </citation>
    <scope>NUCLEOTIDE SEQUENCE [LARGE SCALE GENOMIC DNA]</scope>
</reference>
<organism evidence="1 2">
    <name type="scientific">Eumeta variegata</name>
    <name type="common">Bagworm moth</name>
    <name type="synonym">Eumeta japonica</name>
    <dbReference type="NCBI Taxonomy" id="151549"/>
    <lineage>
        <taxon>Eukaryota</taxon>
        <taxon>Metazoa</taxon>
        <taxon>Ecdysozoa</taxon>
        <taxon>Arthropoda</taxon>
        <taxon>Hexapoda</taxon>
        <taxon>Insecta</taxon>
        <taxon>Pterygota</taxon>
        <taxon>Neoptera</taxon>
        <taxon>Endopterygota</taxon>
        <taxon>Lepidoptera</taxon>
        <taxon>Glossata</taxon>
        <taxon>Ditrysia</taxon>
        <taxon>Tineoidea</taxon>
        <taxon>Psychidae</taxon>
        <taxon>Oiketicinae</taxon>
        <taxon>Eumeta</taxon>
    </lineage>
</organism>
<accession>A0A4C1Z6D7</accession>
<dbReference type="Proteomes" id="UP000299102">
    <property type="component" value="Unassembled WGS sequence"/>
</dbReference>
<comment type="caution">
    <text evidence="1">The sequence shown here is derived from an EMBL/GenBank/DDBJ whole genome shotgun (WGS) entry which is preliminary data.</text>
</comment>
<evidence type="ECO:0000313" key="1">
    <source>
        <dbReference type="EMBL" id="GBP82634.1"/>
    </source>
</evidence>
<name>A0A4C1Z6D7_EUMVA</name>
<dbReference type="EMBL" id="BGZK01001575">
    <property type="protein sequence ID" value="GBP82634.1"/>
    <property type="molecule type" value="Genomic_DNA"/>
</dbReference>
<protein>
    <submittedName>
        <fullName evidence="1">Uncharacterized protein</fullName>
    </submittedName>
</protein>
<gene>
    <name evidence="1" type="ORF">EVAR_48515_1</name>
</gene>